<dbReference type="Pfam" id="PF00561">
    <property type="entry name" value="Abhydrolase_1"/>
    <property type="match status" value="1"/>
</dbReference>
<organism evidence="4 5">
    <name type="scientific">Microbispora cellulosiformans</name>
    <dbReference type="NCBI Taxonomy" id="2614688"/>
    <lineage>
        <taxon>Bacteria</taxon>
        <taxon>Bacillati</taxon>
        <taxon>Actinomycetota</taxon>
        <taxon>Actinomycetes</taxon>
        <taxon>Streptosporangiales</taxon>
        <taxon>Streptosporangiaceae</taxon>
        <taxon>Microbispora</taxon>
    </lineage>
</organism>
<dbReference type="InterPro" id="IPR029058">
    <property type="entry name" value="AB_hydrolase_fold"/>
</dbReference>
<reference evidence="4 5" key="1">
    <citation type="submission" date="2019-09" db="EMBL/GenBank/DDBJ databases">
        <title>Screening of Novel Bioactive Compounds from Soil-Associated.</title>
        <authorList>
            <person name="Gong X."/>
        </authorList>
    </citation>
    <scope>NUCLEOTIDE SEQUENCE [LARGE SCALE GENOMIC DNA]</scope>
    <source>
        <strain evidence="4 5">Gxj-6</strain>
    </source>
</reference>
<dbReference type="GO" id="GO:0016787">
    <property type="term" value="F:hydrolase activity"/>
    <property type="evidence" value="ECO:0007669"/>
    <property type="project" value="UniProtKB-KW"/>
</dbReference>
<sequence length="318" mass="34932">MRRTILSSVLLLASLAATAVVPAAGAAAGPRVPAGFTERTAHVNGITVNYVRGGHGPTLVLLHGYPESWYEWRGIMPALAEHYTVIAPDLRGAGGSSAPRGGYDKKTMAADLHGLLTRLGLDHDINLVGHDIGTMVAYSYAARHPDRVAKLVLSEAPIPDSRLYTFPSLTPQGPGFWNFGFFTVRNGLPEQIIEGREALWIKRFIGLLAVHKDRAAEAGAVREYAGHLSDDRRLRASFEWFRALDRDVADNRKLAKHKLPMPVLALGADHSLGRFVPDQVREYAENVQGKVVADSGHWIFEEHPAEMTRVLLQFLRTP</sequence>
<dbReference type="InterPro" id="IPR000073">
    <property type="entry name" value="AB_hydrolase_1"/>
</dbReference>
<dbReference type="AlphaFoldDB" id="A0A5J5K0P0"/>
<feature type="chain" id="PRO_5038799911" evidence="2">
    <location>
        <begin position="20"/>
        <end position="318"/>
    </location>
</feature>
<proteinExistence type="predicted"/>
<evidence type="ECO:0000313" key="5">
    <source>
        <dbReference type="Proteomes" id="UP000327011"/>
    </source>
</evidence>
<dbReference type="EMBL" id="VYTZ01000008">
    <property type="protein sequence ID" value="KAA9376483.1"/>
    <property type="molecule type" value="Genomic_DNA"/>
</dbReference>
<dbReference type="RefSeq" id="WP_150936077.1">
    <property type="nucleotide sequence ID" value="NZ_VYTZ01000008.1"/>
</dbReference>
<name>A0A5J5K0P0_9ACTN</name>
<dbReference type="InterPro" id="IPR000639">
    <property type="entry name" value="Epox_hydrolase-like"/>
</dbReference>
<comment type="caution">
    <text evidence="4">The sequence shown here is derived from an EMBL/GenBank/DDBJ whole genome shotgun (WGS) entry which is preliminary data.</text>
</comment>
<evidence type="ECO:0000256" key="2">
    <source>
        <dbReference type="SAM" id="SignalP"/>
    </source>
</evidence>
<gene>
    <name evidence="4" type="ORF">F5972_24050</name>
</gene>
<dbReference type="Gene3D" id="3.40.50.1820">
    <property type="entry name" value="alpha/beta hydrolase"/>
    <property type="match status" value="1"/>
</dbReference>
<feature type="domain" description="AB hydrolase-1" evidence="3">
    <location>
        <begin position="57"/>
        <end position="304"/>
    </location>
</feature>
<dbReference type="PRINTS" id="PR00412">
    <property type="entry name" value="EPOXHYDRLASE"/>
</dbReference>
<dbReference type="PRINTS" id="PR00111">
    <property type="entry name" value="ABHYDROLASE"/>
</dbReference>
<feature type="signal peptide" evidence="2">
    <location>
        <begin position="1"/>
        <end position="19"/>
    </location>
</feature>
<evidence type="ECO:0000313" key="4">
    <source>
        <dbReference type="EMBL" id="KAA9376483.1"/>
    </source>
</evidence>
<evidence type="ECO:0000256" key="1">
    <source>
        <dbReference type="ARBA" id="ARBA00022801"/>
    </source>
</evidence>
<keyword evidence="1 4" id="KW-0378">Hydrolase</keyword>
<evidence type="ECO:0000259" key="3">
    <source>
        <dbReference type="Pfam" id="PF00561"/>
    </source>
</evidence>
<protein>
    <submittedName>
        <fullName evidence="4">Alpha/beta hydrolase</fullName>
    </submittedName>
</protein>
<keyword evidence="5" id="KW-1185">Reference proteome</keyword>
<dbReference type="SUPFAM" id="SSF53474">
    <property type="entry name" value="alpha/beta-Hydrolases"/>
    <property type="match status" value="1"/>
</dbReference>
<dbReference type="Proteomes" id="UP000327011">
    <property type="component" value="Unassembled WGS sequence"/>
</dbReference>
<keyword evidence="2" id="KW-0732">Signal</keyword>
<dbReference type="PANTHER" id="PTHR43329">
    <property type="entry name" value="EPOXIDE HYDROLASE"/>
    <property type="match status" value="1"/>
</dbReference>
<accession>A0A5J5K0P0</accession>